<sequence>MVRNEKGLTLVEVTATLVLTVVVLSGLIFLLNQTNLGVSQIQKRESVMKESRTIMNNLAASARRGGFVATKPDEQSLQFSGSGGQYVFYRFEPSTSALSVTYRLKNDNGVLAANPTSVTLSEHVQSFTMKLDGPSVEVELAMSLPNNQIHRTSSIVNLVKNG</sequence>
<name>A0A917GS66_9BACL</name>
<protein>
    <recommendedName>
        <fullName evidence="6">Prepilin-type N-terminal cleavage/methylation domain-containing protein</fullName>
    </recommendedName>
</protein>
<evidence type="ECO:0008006" key="6">
    <source>
        <dbReference type="Google" id="ProtNLM"/>
    </source>
</evidence>
<keyword evidence="3" id="KW-0472">Membrane</keyword>
<gene>
    <name evidence="4" type="ORF">GCM10010918_05530</name>
</gene>
<reference evidence="4 5" key="1">
    <citation type="journal article" date="2014" name="Int. J. Syst. Evol. Microbiol.">
        <title>Complete genome sequence of Corynebacterium casei LMG S-19264T (=DSM 44701T), isolated from a smear-ripened cheese.</title>
        <authorList>
            <consortium name="US DOE Joint Genome Institute (JGI-PGF)"/>
            <person name="Walter F."/>
            <person name="Albersmeier A."/>
            <person name="Kalinowski J."/>
            <person name="Ruckert C."/>
        </authorList>
    </citation>
    <scope>NUCLEOTIDE SEQUENCE [LARGE SCALE GENOMIC DNA]</scope>
    <source>
        <strain evidence="4 5">CGMCC 1.15286</strain>
    </source>
</reference>
<keyword evidence="3" id="KW-1133">Transmembrane helix</keyword>
<proteinExistence type="predicted"/>
<comment type="caution">
    <text evidence="4">The sequence shown here is derived from an EMBL/GenBank/DDBJ whole genome shotgun (WGS) entry which is preliminary data.</text>
</comment>
<evidence type="ECO:0000256" key="1">
    <source>
        <dbReference type="ARBA" id="ARBA00004241"/>
    </source>
</evidence>
<accession>A0A917GS66</accession>
<comment type="subcellular location">
    <subcellularLocation>
        <location evidence="1">Cell surface</location>
    </subcellularLocation>
</comment>
<evidence type="ECO:0000313" key="4">
    <source>
        <dbReference type="EMBL" id="GGG55506.1"/>
    </source>
</evidence>
<feature type="transmembrane region" description="Helical" evidence="3">
    <location>
        <begin position="7"/>
        <end position="31"/>
    </location>
</feature>
<keyword evidence="3" id="KW-0812">Transmembrane</keyword>
<organism evidence="4 5">
    <name type="scientific">Paenibacillus radicis</name>
    <name type="common">ex Gao et al. 2016</name>
    <dbReference type="NCBI Taxonomy" id="1737354"/>
    <lineage>
        <taxon>Bacteria</taxon>
        <taxon>Bacillati</taxon>
        <taxon>Bacillota</taxon>
        <taxon>Bacilli</taxon>
        <taxon>Bacillales</taxon>
        <taxon>Paenibacillaceae</taxon>
        <taxon>Paenibacillus</taxon>
    </lineage>
</organism>
<evidence type="ECO:0000256" key="3">
    <source>
        <dbReference type="SAM" id="Phobius"/>
    </source>
</evidence>
<dbReference type="RefSeq" id="WP_188887394.1">
    <property type="nucleotide sequence ID" value="NZ_BMHY01000001.1"/>
</dbReference>
<dbReference type="InterPro" id="IPR012902">
    <property type="entry name" value="N_methyl_site"/>
</dbReference>
<dbReference type="PROSITE" id="PS00409">
    <property type="entry name" value="PROKAR_NTER_METHYL"/>
    <property type="match status" value="1"/>
</dbReference>
<dbReference type="GO" id="GO:0030420">
    <property type="term" value="P:establishment of competence for transformation"/>
    <property type="evidence" value="ECO:0007669"/>
    <property type="project" value="UniProtKB-KW"/>
</dbReference>
<evidence type="ECO:0000256" key="2">
    <source>
        <dbReference type="ARBA" id="ARBA00023287"/>
    </source>
</evidence>
<dbReference type="AlphaFoldDB" id="A0A917GS66"/>
<dbReference type="Proteomes" id="UP000600247">
    <property type="component" value="Unassembled WGS sequence"/>
</dbReference>
<keyword evidence="2" id="KW-0178">Competence</keyword>
<dbReference type="EMBL" id="BMHY01000001">
    <property type="protein sequence ID" value="GGG55506.1"/>
    <property type="molecule type" value="Genomic_DNA"/>
</dbReference>
<dbReference type="GO" id="GO:0009986">
    <property type="term" value="C:cell surface"/>
    <property type="evidence" value="ECO:0007669"/>
    <property type="project" value="UniProtKB-SubCell"/>
</dbReference>
<evidence type="ECO:0000313" key="5">
    <source>
        <dbReference type="Proteomes" id="UP000600247"/>
    </source>
</evidence>
<keyword evidence="5" id="KW-1185">Reference proteome</keyword>